<gene>
    <name evidence="6" type="ORF">GCM10010994_43200</name>
</gene>
<dbReference type="PROSITE" id="PS50042">
    <property type="entry name" value="CNMP_BINDING_3"/>
    <property type="match status" value="1"/>
</dbReference>
<accession>A0A916XL76</accession>
<evidence type="ECO:0000259" key="5">
    <source>
        <dbReference type="PROSITE" id="PS51063"/>
    </source>
</evidence>
<dbReference type="SUPFAM" id="SSF51206">
    <property type="entry name" value="cAMP-binding domain-like"/>
    <property type="match status" value="1"/>
</dbReference>
<dbReference type="AlphaFoldDB" id="A0A916XL76"/>
<dbReference type="GO" id="GO:0003700">
    <property type="term" value="F:DNA-binding transcription factor activity"/>
    <property type="evidence" value="ECO:0007669"/>
    <property type="project" value="TreeGrafter"/>
</dbReference>
<dbReference type="PANTHER" id="PTHR24567">
    <property type="entry name" value="CRP FAMILY TRANSCRIPTIONAL REGULATORY PROTEIN"/>
    <property type="match status" value="1"/>
</dbReference>
<evidence type="ECO:0000256" key="1">
    <source>
        <dbReference type="ARBA" id="ARBA00023015"/>
    </source>
</evidence>
<dbReference type="InterPro" id="IPR018490">
    <property type="entry name" value="cNMP-bd_dom_sf"/>
</dbReference>
<keyword evidence="3" id="KW-0804">Transcription</keyword>
<name>A0A916XL76_9HYPH</name>
<keyword evidence="1" id="KW-0805">Transcription regulation</keyword>
<evidence type="ECO:0000259" key="4">
    <source>
        <dbReference type="PROSITE" id="PS50042"/>
    </source>
</evidence>
<dbReference type="InterPro" id="IPR014710">
    <property type="entry name" value="RmlC-like_jellyroll"/>
</dbReference>
<evidence type="ECO:0008006" key="8">
    <source>
        <dbReference type="Google" id="ProtNLM"/>
    </source>
</evidence>
<sequence length="254" mass="28080">MTKPIEIGTAVKNRILRLLPSEVFDRLAGQLVRVELRQGEILYEPGDVIDLIYFPSEGIISLITRLSAGADVETAIVGRREALGLPAWWEGRTALQRAVIQVPGYAHCVGAAALRSTIGTDPEANELLVRCTDLALSQAMQSVACVAQHSAEERLARWLLMCCDRCDTRRFPLTQEFLAAMLCVQRTTVTLAAQALQRAGALRYSRGRLDVVDVDILRRRACGCHEEEWRRSKSILPPILDSEVAVAELASDPF</sequence>
<comment type="caution">
    <text evidence="6">The sequence shown here is derived from an EMBL/GenBank/DDBJ whole genome shotgun (WGS) entry which is preliminary data.</text>
</comment>
<dbReference type="RefSeq" id="WP_188611252.1">
    <property type="nucleotide sequence ID" value="NZ_BMGG01000008.1"/>
</dbReference>
<proteinExistence type="predicted"/>
<dbReference type="GO" id="GO:0003677">
    <property type="term" value="F:DNA binding"/>
    <property type="evidence" value="ECO:0007669"/>
    <property type="project" value="UniProtKB-KW"/>
</dbReference>
<feature type="domain" description="HTH crp-type" evidence="5">
    <location>
        <begin position="149"/>
        <end position="215"/>
    </location>
</feature>
<dbReference type="InterPro" id="IPR000595">
    <property type="entry name" value="cNMP-bd_dom"/>
</dbReference>
<dbReference type="PROSITE" id="PS51063">
    <property type="entry name" value="HTH_CRP_2"/>
    <property type="match status" value="1"/>
</dbReference>
<dbReference type="SUPFAM" id="SSF46785">
    <property type="entry name" value="Winged helix' DNA-binding domain"/>
    <property type="match status" value="1"/>
</dbReference>
<reference evidence="6" key="2">
    <citation type="submission" date="2020-09" db="EMBL/GenBank/DDBJ databases">
        <authorList>
            <person name="Sun Q."/>
            <person name="Zhou Y."/>
        </authorList>
    </citation>
    <scope>NUCLEOTIDE SEQUENCE</scope>
    <source>
        <strain evidence="6">CGMCC 1.12919</strain>
    </source>
</reference>
<dbReference type="InterPro" id="IPR050397">
    <property type="entry name" value="Env_Response_Regulators"/>
</dbReference>
<dbReference type="GO" id="GO:0005829">
    <property type="term" value="C:cytosol"/>
    <property type="evidence" value="ECO:0007669"/>
    <property type="project" value="TreeGrafter"/>
</dbReference>
<dbReference type="InterPro" id="IPR036390">
    <property type="entry name" value="WH_DNA-bd_sf"/>
</dbReference>
<dbReference type="CDD" id="cd00038">
    <property type="entry name" value="CAP_ED"/>
    <property type="match status" value="1"/>
</dbReference>
<dbReference type="Proteomes" id="UP000637002">
    <property type="component" value="Unassembled WGS sequence"/>
</dbReference>
<evidence type="ECO:0000313" key="6">
    <source>
        <dbReference type="EMBL" id="GGC80552.1"/>
    </source>
</evidence>
<dbReference type="SMART" id="SM00100">
    <property type="entry name" value="cNMP"/>
    <property type="match status" value="1"/>
</dbReference>
<organism evidence="6 7">
    <name type="scientific">Chelatococcus reniformis</name>
    <dbReference type="NCBI Taxonomy" id="1494448"/>
    <lineage>
        <taxon>Bacteria</taxon>
        <taxon>Pseudomonadati</taxon>
        <taxon>Pseudomonadota</taxon>
        <taxon>Alphaproteobacteria</taxon>
        <taxon>Hyphomicrobiales</taxon>
        <taxon>Chelatococcaceae</taxon>
        <taxon>Chelatococcus</taxon>
    </lineage>
</organism>
<feature type="domain" description="Cyclic nucleotide-binding" evidence="4">
    <location>
        <begin position="15"/>
        <end position="84"/>
    </location>
</feature>
<dbReference type="EMBL" id="BMGG01000008">
    <property type="protein sequence ID" value="GGC80552.1"/>
    <property type="molecule type" value="Genomic_DNA"/>
</dbReference>
<keyword evidence="7" id="KW-1185">Reference proteome</keyword>
<evidence type="ECO:0000256" key="3">
    <source>
        <dbReference type="ARBA" id="ARBA00023163"/>
    </source>
</evidence>
<protein>
    <recommendedName>
        <fullName evidence="8">Crp/Fnr family transcriptional regulator</fullName>
    </recommendedName>
</protein>
<evidence type="ECO:0000313" key="7">
    <source>
        <dbReference type="Proteomes" id="UP000637002"/>
    </source>
</evidence>
<evidence type="ECO:0000256" key="2">
    <source>
        <dbReference type="ARBA" id="ARBA00023125"/>
    </source>
</evidence>
<keyword evidence="2" id="KW-0238">DNA-binding</keyword>
<dbReference type="Pfam" id="PF13545">
    <property type="entry name" value="HTH_Crp_2"/>
    <property type="match status" value="1"/>
</dbReference>
<reference evidence="6" key="1">
    <citation type="journal article" date="2014" name="Int. J. Syst. Evol. Microbiol.">
        <title>Complete genome sequence of Corynebacterium casei LMG S-19264T (=DSM 44701T), isolated from a smear-ripened cheese.</title>
        <authorList>
            <consortium name="US DOE Joint Genome Institute (JGI-PGF)"/>
            <person name="Walter F."/>
            <person name="Albersmeier A."/>
            <person name="Kalinowski J."/>
            <person name="Ruckert C."/>
        </authorList>
    </citation>
    <scope>NUCLEOTIDE SEQUENCE</scope>
    <source>
        <strain evidence="6">CGMCC 1.12919</strain>
    </source>
</reference>
<dbReference type="InterPro" id="IPR012318">
    <property type="entry name" value="HTH_CRP"/>
</dbReference>
<dbReference type="PANTHER" id="PTHR24567:SF74">
    <property type="entry name" value="HTH-TYPE TRANSCRIPTIONAL REGULATOR ARCR"/>
    <property type="match status" value="1"/>
</dbReference>
<dbReference type="Gene3D" id="2.60.120.10">
    <property type="entry name" value="Jelly Rolls"/>
    <property type="match status" value="1"/>
</dbReference>